<keyword evidence="2" id="KW-0489">Methyltransferase</keyword>
<dbReference type="Gene3D" id="2.20.25.110">
    <property type="entry name" value="S-adenosyl-L-methionine-dependent methyltransferases"/>
    <property type="match status" value="1"/>
</dbReference>
<gene>
    <name evidence="2" type="ORF">E7Z59_11960</name>
</gene>
<dbReference type="Gene3D" id="3.40.50.150">
    <property type="entry name" value="Vaccinia Virus protein VP39"/>
    <property type="match status" value="1"/>
</dbReference>
<dbReference type="OrthoDB" id="9811589at2"/>
<protein>
    <submittedName>
        <fullName evidence="2">Class I SAM-dependent methyltransferase</fullName>
    </submittedName>
</protein>
<evidence type="ECO:0000313" key="3">
    <source>
        <dbReference type="Proteomes" id="UP000305939"/>
    </source>
</evidence>
<reference evidence="2 3" key="1">
    <citation type="submission" date="2019-04" db="EMBL/GenBank/DDBJ databases">
        <title>Draft genome sequence of Robertkochia marina CC-AMO-30D.</title>
        <authorList>
            <person name="Hameed A."/>
            <person name="Lin S.-Y."/>
            <person name="Shahina M."/>
            <person name="Lai W.-A."/>
            <person name="Young C.-C."/>
        </authorList>
    </citation>
    <scope>NUCLEOTIDE SEQUENCE [LARGE SCALE GENOMIC DNA]</scope>
    <source>
        <strain evidence="2 3">CC-AMO-30D</strain>
    </source>
</reference>
<name>A0A4S3LY51_9FLAO</name>
<evidence type="ECO:0000313" key="2">
    <source>
        <dbReference type="EMBL" id="THD66510.1"/>
    </source>
</evidence>
<dbReference type="EMBL" id="SSMC01000003">
    <property type="protein sequence ID" value="THD66510.1"/>
    <property type="molecule type" value="Genomic_DNA"/>
</dbReference>
<dbReference type="InterPro" id="IPR029063">
    <property type="entry name" value="SAM-dependent_MTases_sf"/>
</dbReference>
<evidence type="ECO:0000259" key="1">
    <source>
        <dbReference type="Pfam" id="PF13847"/>
    </source>
</evidence>
<dbReference type="SUPFAM" id="SSF53335">
    <property type="entry name" value="S-adenosyl-L-methionine-dependent methyltransferases"/>
    <property type="match status" value="1"/>
</dbReference>
<keyword evidence="3" id="KW-1185">Reference proteome</keyword>
<feature type="domain" description="Methyltransferase" evidence="1">
    <location>
        <begin position="46"/>
        <end position="182"/>
    </location>
</feature>
<dbReference type="GO" id="GO:0008168">
    <property type="term" value="F:methyltransferase activity"/>
    <property type="evidence" value="ECO:0007669"/>
    <property type="project" value="UniProtKB-KW"/>
</dbReference>
<proteinExistence type="predicted"/>
<keyword evidence="2" id="KW-0808">Transferase</keyword>
<organism evidence="2 3">
    <name type="scientific">Robertkochia marina</name>
    <dbReference type="NCBI Taxonomy" id="1227945"/>
    <lineage>
        <taxon>Bacteria</taxon>
        <taxon>Pseudomonadati</taxon>
        <taxon>Bacteroidota</taxon>
        <taxon>Flavobacteriia</taxon>
        <taxon>Flavobacteriales</taxon>
        <taxon>Flavobacteriaceae</taxon>
        <taxon>Robertkochia</taxon>
    </lineage>
</organism>
<accession>A0A4S3LY51</accession>
<dbReference type="AlphaFoldDB" id="A0A4S3LY51"/>
<dbReference type="Proteomes" id="UP000305939">
    <property type="component" value="Unassembled WGS sequence"/>
</dbReference>
<sequence>MTKEIANWYKEWFDTDFYHILYRERNQKEAELFMKNLTTYLNLPEQANILDLGCGRGRHSVMLHQMGYKVKGFDLSENNIRFAKQFETENLTFEIQDMCKTYPGRYDAIFNLFTSFGYFEDDQKHLSTLCMIKEHLNETGFGVIDFMNVTQIKDHLVPEEKVLVNDILFHIKRYEEDGYILKDISFDHEGASYHFTEKVRALTLKDFEDMFEKAGIYLLDIFGDYKLNKYHPEQSDRLVMIFK</sequence>
<dbReference type="InterPro" id="IPR025714">
    <property type="entry name" value="Methyltranfer_dom"/>
</dbReference>
<dbReference type="Pfam" id="PF13847">
    <property type="entry name" value="Methyltransf_31"/>
    <property type="match status" value="1"/>
</dbReference>
<dbReference type="CDD" id="cd02440">
    <property type="entry name" value="AdoMet_MTases"/>
    <property type="match status" value="1"/>
</dbReference>
<dbReference type="RefSeq" id="WP_136336582.1">
    <property type="nucleotide sequence ID" value="NZ_QXMP01000003.1"/>
</dbReference>
<dbReference type="PANTHER" id="PTHR43861">
    <property type="entry name" value="TRANS-ACONITATE 2-METHYLTRANSFERASE-RELATED"/>
    <property type="match status" value="1"/>
</dbReference>
<comment type="caution">
    <text evidence="2">The sequence shown here is derived from an EMBL/GenBank/DDBJ whole genome shotgun (WGS) entry which is preliminary data.</text>
</comment>
<dbReference type="GO" id="GO:0032259">
    <property type="term" value="P:methylation"/>
    <property type="evidence" value="ECO:0007669"/>
    <property type="project" value="UniProtKB-KW"/>
</dbReference>